<dbReference type="GO" id="GO:0055085">
    <property type="term" value="P:transmembrane transport"/>
    <property type="evidence" value="ECO:0007669"/>
    <property type="project" value="InterPro"/>
</dbReference>
<comment type="similarity">
    <text evidence="1">Belongs to the phosphate/phosphite/phosphonate binding protein family.</text>
</comment>
<dbReference type="InterPro" id="IPR005770">
    <property type="entry name" value="PhnD"/>
</dbReference>
<dbReference type="OrthoDB" id="527737at2"/>
<dbReference type="GO" id="GO:0043190">
    <property type="term" value="C:ATP-binding cassette (ABC) transporter complex"/>
    <property type="evidence" value="ECO:0007669"/>
    <property type="project" value="InterPro"/>
</dbReference>
<keyword evidence="2" id="KW-0732">Signal</keyword>
<evidence type="ECO:0000256" key="2">
    <source>
        <dbReference type="ARBA" id="ARBA00022729"/>
    </source>
</evidence>
<evidence type="ECO:0000313" key="4">
    <source>
        <dbReference type="Proteomes" id="UP000217349"/>
    </source>
</evidence>
<protein>
    <submittedName>
        <fullName evidence="3">Phosphate-import protein PhnD</fullName>
    </submittedName>
</protein>
<dbReference type="SUPFAM" id="SSF53850">
    <property type="entry name" value="Periplasmic binding protein-like II"/>
    <property type="match status" value="1"/>
</dbReference>
<dbReference type="Pfam" id="PF12974">
    <property type="entry name" value="Phosphonate-bd"/>
    <property type="match status" value="1"/>
</dbReference>
<name>A0A290HXC0_9BACT</name>
<dbReference type="KEGG" id="sulj:SJPD1_1914"/>
<dbReference type="EMBL" id="CP023275">
    <property type="protein sequence ID" value="ATB70019.1"/>
    <property type="molecule type" value="Genomic_DNA"/>
</dbReference>
<dbReference type="PANTHER" id="PTHR35841:SF1">
    <property type="entry name" value="PHOSPHONATES-BINDING PERIPLASMIC PROTEIN"/>
    <property type="match status" value="1"/>
</dbReference>
<dbReference type="AlphaFoldDB" id="A0A290HXC0"/>
<dbReference type="NCBIfam" id="TIGR01098">
    <property type="entry name" value="3A0109s03R"/>
    <property type="match status" value="1"/>
</dbReference>
<organism evidence="3 4">
    <name type="scientific">Sulfurospirillum diekertiae</name>
    <dbReference type="NCBI Taxonomy" id="1854492"/>
    <lineage>
        <taxon>Bacteria</taxon>
        <taxon>Pseudomonadati</taxon>
        <taxon>Campylobacterota</taxon>
        <taxon>Epsilonproteobacteria</taxon>
        <taxon>Campylobacterales</taxon>
        <taxon>Sulfurospirillaceae</taxon>
        <taxon>Sulfurospirillum</taxon>
    </lineage>
</organism>
<proteinExistence type="inferred from homology"/>
<accession>A0A290HXC0</accession>
<sequence>MKIKIIVLLLIWLCSTIIAQDKLVFGVNPYRNPEELRELYSELITYLEKSLNKEIVFVISKDYDHLVSLIENGSVDIASVSPKLFATLRQNVPNTHYLATLEMISENGQKESSYQGLIVTRADSSIVTLHDLRGKRFGFTDVSSTSGYVYPRFLMKQQGVDPLHDLSQTYMLKKHTKVLQALLEKSIDAGAVASGAYYNLSTEEQNKIRILATTEEIPLDVMVASSKLNPAFINQIQQSLMLFSSHQTKNDAIVGFTQKPLTLYDRLNTLE</sequence>
<dbReference type="Gene3D" id="3.40.190.10">
    <property type="entry name" value="Periplasmic binding protein-like II"/>
    <property type="match status" value="2"/>
</dbReference>
<dbReference type="PANTHER" id="PTHR35841">
    <property type="entry name" value="PHOSPHONATES-BINDING PERIPLASMIC PROTEIN"/>
    <property type="match status" value="1"/>
</dbReference>
<evidence type="ECO:0000313" key="3">
    <source>
        <dbReference type="EMBL" id="ATB70019.1"/>
    </source>
</evidence>
<dbReference type="Proteomes" id="UP000217349">
    <property type="component" value="Chromosome"/>
</dbReference>
<evidence type="ECO:0000256" key="1">
    <source>
        <dbReference type="ARBA" id="ARBA00007162"/>
    </source>
</evidence>
<reference evidence="4" key="1">
    <citation type="submission" date="2017-09" db="EMBL/GenBank/DDBJ databases">
        <title>The complete genome of Sulfurospirillum sp. JPD-1.</title>
        <authorList>
            <person name="Goris T."/>
        </authorList>
    </citation>
    <scope>NUCLEOTIDE SEQUENCE [LARGE SCALE GENOMIC DNA]</scope>
    <source>
        <strain evidence="4">JPD-1</strain>
    </source>
</reference>
<dbReference type="RefSeq" id="WP_096046954.1">
    <property type="nucleotide sequence ID" value="NZ_CP023275.1"/>
</dbReference>
<gene>
    <name evidence="3" type="ORF">SJPD1_1914</name>
</gene>